<protein>
    <submittedName>
        <fullName evidence="1">Uncharacterized protein</fullName>
    </submittedName>
</protein>
<gene>
    <name evidence="1" type="ORF">COMA2_10459</name>
</gene>
<dbReference type="Proteomes" id="UP000198736">
    <property type="component" value="Unassembled WGS sequence"/>
</dbReference>
<dbReference type="STRING" id="1742973.COMA2_10459"/>
<evidence type="ECO:0000313" key="1">
    <source>
        <dbReference type="EMBL" id="CUS32107.1"/>
    </source>
</evidence>
<proteinExistence type="predicted"/>
<accession>A0A0S4L8A3</accession>
<dbReference type="EMBL" id="CZPZ01000001">
    <property type="protein sequence ID" value="CUS32107.1"/>
    <property type="molecule type" value="Genomic_DNA"/>
</dbReference>
<evidence type="ECO:0000313" key="2">
    <source>
        <dbReference type="Proteomes" id="UP000198736"/>
    </source>
</evidence>
<organism evidence="1 2">
    <name type="scientific">Candidatus Nitrospira nitrificans</name>
    <dbReference type="NCBI Taxonomy" id="1742973"/>
    <lineage>
        <taxon>Bacteria</taxon>
        <taxon>Pseudomonadati</taxon>
        <taxon>Nitrospirota</taxon>
        <taxon>Nitrospiria</taxon>
        <taxon>Nitrospirales</taxon>
        <taxon>Nitrospiraceae</taxon>
        <taxon>Nitrospira</taxon>
    </lineage>
</organism>
<sequence>MRNRYPSKSMRSTKTRPILFSRSHGILLAVAERGTRRIIIHGIQPTRVSLTDVAKAADLRERNRRPGNPRYKVSAGSNGSHDAFHLTQFRTAWIHHFDRVGTELDRLRSLDRRGPVFCRKTIAAGGRGTQRLSRFSDEIVRRPMQEASENFS</sequence>
<keyword evidence="2" id="KW-1185">Reference proteome</keyword>
<reference evidence="2" key="1">
    <citation type="submission" date="2015-10" db="EMBL/GenBank/DDBJ databases">
        <authorList>
            <person name="Luecker S."/>
            <person name="Luecker S."/>
        </authorList>
    </citation>
    <scope>NUCLEOTIDE SEQUENCE [LARGE SCALE GENOMIC DNA]</scope>
</reference>
<name>A0A0S4L8A3_9BACT</name>
<dbReference type="AlphaFoldDB" id="A0A0S4L8A3"/>